<sequence length="102" mass="12298">MNLKKNSQPQRPYDANFSSSYKTQHNFILKNHFCNHPNSQNLKRIQYSKLNQVGFRIIDDYLLWKLFGEKKNKKEKKKEGKKKKSKGVWGWLRRERKSAVEN</sequence>
<organism evidence="1 2">
    <name type="scientific">Bauhinia variegata</name>
    <name type="common">Purple orchid tree</name>
    <name type="synonym">Phanera variegata</name>
    <dbReference type="NCBI Taxonomy" id="167791"/>
    <lineage>
        <taxon>Eukaryota</taxon>
        <taxon>Viridiplantae</taxon>
        <taxon>Streptophyta</taxon>
        <taxon>Embryophyta</taxon>
        <taxon>Tracheophyta</taxon>
        <taxon>Spermatophyta</taxon>
        <taxon>Magnoliopsida</taxon>
        <taxon>eudicotyledons</taxon>
        <taxon>Gunneridae</taxon>
        <taxon>Pentapetalae</taxon>
        <taxon>rosids</taxon>
        <taxon>fabids</taxon>
        <taxon>Fabales</taxon>
        <taxon>Fabaceae</taxon>
        <taxon>Cercidoideae</taxon>
        <taxon>Cercideae</taxon>
        <taxon>Bauhiniinae</taxon>
        <taxon>Bauhinia</taxon>
    </lineage>
</organism>
<evidence type="ECO:0000313" key="1">
    <source>
        <dbReference type="EMBL" id="KAI4355268.1"/>
    </source>
</evidence>
<dbReference type="Proteomes" id="UP000828941">
    <property type="component" value="Chromosome 2"/>
</dbReference>
<comment type="caution">
    <text evidence="1">The sequence shown here is derived from an EMBL/GenBank/DDBJ whole genome shotgun (WGS) entry which is preliminary data.</text>
</comment>
<gene>
    <name evidence="1" type="ORF">L6164_004058</name>
</gene>
<name>A0ACB9Q367_BAUVA</name>
<proteinExistence type="predicted"/>
<evidence type="ECO:0000313" key="2">
    <source>
        <dbReference type="Proteomes" id="UP000828941"/>
    </source>
</evidence>
<keyword evidence="2" id="KW-1185">Reference proteome</keyword>
<reference evidence="1 2" key="1">
    <citation type="journal article" date="2022" name="DNA Res.">
        <title>Chromosomal-level genome assembly of the orchid tree Bauhinia variegata (Leguminosae; Cercidoideae) supports the allotetraploid origin hypothesis of Bauhinia.</title>
        <authorList>
            <person name="Zhong Y."/>
            <person name="Chen Y."/>
            <person name="Zheng D."/>
            <person name="Pang J."/>
            <person name="Liu Y."/>
            <person name="Luo S."/>
            <person name="Meng S."/>
            <person name="Qian L."/>
            <person name="Wei D."/>
            <person name="Dai S."/>
            <person name="Zhou R."/>
        </authorList>
    </citation>
    <scope>NUCLEOTIDE SEQUENCE [LARGE SCALE GENOMIC DNA]</scope>
    <source>
        <strain evidence="1">BV-YZ2020</strain>
    </source>
</reference>
<accession>A0ACB9Q367</accession>
<dbReference type="EMBL" id="CM039427">
    <property type="protein sequence ID" value="KAI4355268.1"/>
    <property type="molecule type" value="Genomic_DNA"/>
</dbReference>
<protein>
    <submittedName>
        <fullName evidence="1">Uncharacterized protein</fullName>
    </submittedName>
</protein>